<accession>A0ABV8SYW5</accession>
<dbReference type="PANTHER" id="PTHR21621:SF0">
    <property type="entry name" value="BETA-CITRYLGLUTAMATE SYNTHASE B-RELATED"/>
    <property type="match status" value="1"/>
</dbReference>
<gene>
    <name evidence="4" type="ORF">ACFPN2_27110</name>
</gene>
<dbReference type="Pfam" id="PF21068">
    <property type="entry name" value="ATPgraspMvdD"/>
    <property type="match status" value="1"/>
</dbReference>
<proteinExistence type="predicted"/>
<keyword evidence="2" id="KW-0547">Nucleotide-binding</keyword>
<dbReference type="SUPFAM" id="SSF56059">
    <property type="entry name" value="Glutathione synthetase ATP-binding domain-like"/>
    <property type="match status" value="1"/>
</dbReference>
<evidence type="ECO:0000256" key="2">
    <source>
        <dbReference type="PROSITE-ProRule" id="PRU00409"/>
    </source>
</evidence>
<evidence type="ECO:0000313" key="5">
    <source>
        <dbReference type="Proteomes" id="UP001595904"/>
    </source>
</evidence>
<dbReference type="PANTHER" id="PTHR21621">
    <property type="entry name" value="RIBOSOMAL PROTEIN S6 MODIFICATION PROTEIN"/>
    <property type="match status" value="1"/>
</dbReference>
<evidence type="ECO:0000313" key="4">
    <source>
        <dbReference type="EMBL" id="MFC4312784.1"/>
    </source>
</evidence>
<protein>
    <submittedName>
        <fullName evidence="4">MvdC/MvdD family ATP grasp protein</fullName>
    </submittedName>
</protein>
<dbReference type="Pfam" id="PF08443">
    <property type="entry name" value="RimK"/>
    <property type="match status" value="1"/>
</dbReference>
<dbReference type="Proteomes" id="UP001595904">
    <property type="component" value="Unassembled WGS sequence"/>
</dbReference>
<evidence type="ECO:0000259" key="3">
    <source>
        <dbReference type="PROSITE" id="PS50975"/>
    </source>
</evidence>
<dbReference type="PROSITE" id="PS50975">
    <property type="entry name" value="ATP_GRASP"/>
    <property type="match status" value="1"/>
</dbReference>
<dbReference type="EMBL" id="JBHSDU010000014">
    <property type="protein sequence ID" value="MFC4312784.1"/>
    <property type="molecule type" value="Genomic_DNA"/>
</dbReference>
<keyword evidence="1" id="KW-0464">Manganese</keyword>
<dbReference type="InterPro" id="IPR011761">
    <property type="entry name" value="ATP-grasp"/>
</dbReference>
<sequence>MILIVSVADDPAAQAVERRLRSRGVNVTLFDTGRFPSEARITVSYRDGLPRYVIRLDGQVLRFDEVTSIWFRRPNRYSAHPSIVDEEVRSVVEQDCGEFLTALWDSMSCLMVPGSPSNMRIAQRKPTHMARAKALGFEIAPTLFTNDPQEFLDVYRAQEGRLIHKITGSLALRARMGTEFSRLTCGVTRRDVMHAQSVSLAPIVFQAYVPKRLELRVTVVGDRVFAAEIHSQQSNRSHFDWRRYDLGGTTHKPHELPREIADRCVQLVAQFGLAYGTIDLILTPDERYVFLELNSAGEYGWIEQVTGLPISDAIADLLMSPMRAQALPVAELAHA</sequence>
<keyword evidence="5" id="KW-1185">Reference proteome</keyword>
<dbReference type="InterPro" id="IPR013651">
    <property type="entry name" value="ATP-grasp_RimK-type"/>
</dbReference>
<dbReference type="RefSeq" id="WP_380602472.1">
    <property type="nucleotide sequence ID" value="NZ_JBHSDU010000014.1"/>
</dbReference>
<name>A0ABV8SYW5_9GAMM</name>
<comment type="caution">
    <text evidence="4">The sequence shown here is derived from an EMBL/GenBank/DDBJ whole genome shotgun (WGS) entry which is preliminary data.</text>
</comment>
<organism evidence="4 5">
    <name type="scientific">Steroidobacter flavus</name>
    <dbReference type="NCBI Taxonomy" id="1842136"/>
    <lineage>
        <taxon>Bacteria</taxon>
        <taxon>Pseudomonadati</taxon>
        <taxon>Pseudomonadota</taxon>
        <taxon>Gammaproteobacteria</taxon>
        <taxon>Steroidobacterales</taxon>
        <taxon>Steroidobacteraceae</taxon>
        <taxon>Steroidobacter</taxon>
    </lineage>
</organism>
<dbReference type="Gene3D" id="3.30.470.20">
    <property type="entry name" value="ATP-grasp fold, B domain"/>
    <property type="match status" value="1"/>
</dbReference>
<reference evidence="5" key="1">
    <citation type="journal article" date="2019" name="Int. J. Syst. Evol. Microbiol.">
        <title>The Global Catalogue of Microorganisms (GCM) 10K type strain sequencing project: providing services to taxonomists for standard genome sequencing and annotation.</title>
        <authorList>
            <consortium name="The Broad Institute Genomics Platform"/>
            <consortium name="The Broad Institute Genome Sequencing Center for Infectious Disease"/>
            <person name="Wu L."/>
            <person name="Ma J."/>
        </authorList>
    </citation>
    <scope>NUCLEOTIDE SEQUENCE [LARGE SCALE GENOMIC DNA]</scope>
    <source>
        <strain evidence="5">CGMCC 1.10759</strain>
    </source>
</reference>
<keyword evidence="2" id="KW-0067">ATP-binding</keyword>
<evidence type="ECO:0000256" key="1">
    <source>
        <dbReference type="ARBA" id="ARBA00023211"/>
    </source>
</evidence>
<feature type="domain" description="ATP-grasp" evidence="3">
    <location>
        <begin position="129"/>
        <end position="319"/>
    </location>
</feature>
<dbReference type="InterPro" id="IPR048936">
    <property type="entry name" value="MvdD-like_ATPgrasp"/>
</dbReference>